<reference evidence="8 9" key="1">
    <citation type="submission" date="2019-07" db="EMBL/GenBank/DDBJ databases">
        <title>New species of Amycolatopsis and Streptomyces.</title>
        <authorList>
            <person name="Duangmal K."/>
            <person name="Teo W.F.A."/>
            <person name="Lipun K."/>
        </authorList>
    </citation>
    <scope>NUCLEOTIDE SEQUENCE [LARGE SCALE GENOMIC DNA]</scope>
    <source>
        <strain evidence="8 9">TISTR 2346</strain>
    </source>
</reference>
<sequence length="437" mass="44806">MANLDLFIVNVALPQISSDFDDSPLSSVSWVLNAYAVVFAALLVPAGNFADRFGARATYLAGTAVFTLASLACAVAPNIWALVALRGLQAAGAAALIPASLGLLLAAAPPEKRLGAIRGWTAVSGIATLGPAAGGLLTEISWRWVFLVNVPIGLAVLLAGPRLLPRTPPRTKADLPDLLGAALFTAAIGVIALGLVKSPEWGWTSAEVLGSVIGGVLLLALFVLRSARAASPVLPLELLRLPTFATASFASLLFAVPFAALLLSCVLWLQNVWHWSPLATGLGLAPGPLMVPVLAIGAAGIVRRFGPALVSFAGCAVFVAGIAWWLGAMHADSDYATGMLPGMMLTGIGVGLTMPTLIGAGVTAVPPQSFSTGSGVVTMARQLGSVLGVALLVAILDAESTGTLRAFDRGWWFTGGCAAVTGLACLCVGRTFRRRAD</sequence>
<dbReference type="GO" id="GO:0046677">
    <property type="term" value="P:response to antibiotic"/>
    <property type="evidence" value="ECO:0007669"/>
    <property type="project" value="UniProtKB-KW"/>
</dbReference>
<feature type="transmembrane region" description="Helical" evidence="6">
    <location>
        <begin position="376"/>
        <end position="396"/>
    </location>
</feature>
<feature type="transmembrane region" description="Helical" evidence="6">
    <location>
        <begin position="176"/>
        <end position="196"/>
    </location>
</feature>
<keyword evidence="4 6" id="KW-0472">Membrane</keyword>
<feature type="domain" description="Major facilitator superfamily (MFS) profile" evidence="7">
    <location>
        <begin position="1"/>
        <end position="433"/>
    </location>
</feature>
<feature type="transmembrane region" description="Helical" evidence="6">
    <location>
        <begin position="27"/>
        <end position="47"/>
    </location>
</feature>
<dbReference type="Pfam" id="PF07690">
    <property type="entry name" value="MFS_1"/>
    <property type="match status" value="1"/>
</dbReference>
<feature type="transmembrane region" description="Helical" evidence="6">
    <location>
        <begin position="339"/>
        <end position="364"/>
    </location>
</feature>
<evidence type="ECO:0000313" key="9">
    <source>
        <dbReference type="Proteomes" id="UP000326979"/>
    </source>
</evidence>
<name>A0A5N8VXP8_9ACTN</name>
<evidence type="ECO:0000313" key="8">
    <source>
        <dbReference type="EMBL" id="MPY40027.1"/>
    </source>
</evidence>
<dbReference type="GO" id="GO:0005886">
    <property type="term" value="C:plasma membrane"/>
    <property type="evidence" value="ECO:0007669"/>
    <property type="project" value="UniProtKB-SubCell"/>
</dbReference>
<dbReference type="Proteomes" id="UP000326979">
    <property type="component" value="Unassembled WGS sequence"/>
</dbReference>
<dbReference type="CDD" id="cd17321">
    <property type="entry name" value="MFS_MMR_MDR_like"/>
    <property type="match status" value="1"/>
</dbReference>
<feature type="transmembrane region" description="Helical" evidence="6">
    <location>
        <begin position="120"/>
        <end position="138"/>
    </location>
</feature>
<gene>
    <name evidence="8" type="ORF">FNH04_08920</name>
</gene>
<dbReference type="AlphaFoldDB" id="A0A5N8VXP8"/>
<dbReference type="InterPro" id="IPR011701">
    <property type="entry name" value="MFS"/>
</dbReference>
<evidence type="ECO:0000256" key="2">
    <source>
        <dbReference type="ARBA" id="ARBA00022692"/>
    </source>
</evidence>
<feature type="transmembrane region" description="Helical" evidence="6">
    <location>
        <begin position="309"/>
        <end position="327"/>
    </location>
</feature>
<dbReference type="Gene3D" id="1.20.1250.20">
    <property type="entry name" value="MFS general substrate transporter like domains"/>
    <property type="match status" value="1"/>
</dbReference>
<keyword evidence="2 6" id="KW-0812">Transmembrane</keyword>
<dbReference type="OrthoDB" id="7375466at2"/>
<keyword evidence="5" id="KW-0046">Antibiotic resistance</keyword>
<evidence type="ECO:0000256" key="3">
    <source>
        <dbReference type="ARBA" id="ARBA00022989"/>
    </source>
</evidence>
<dbReference type="PANTHER" id="PTHR42718:SF48">
    <property type="entry name" value="CONSERVED TWO-DOMAIN MEMBRANE PROTEIN-RELATED"/>
    <property type="match status" value="1"/>
</dbReference>
<protein>
    <submittedName>
        <fullName evidence="8">MFS transporter</fullName>
    </submittedName>
</protein>
<organism evidence="8 9">
    <name type="scientific">Streptomyces phyllanthi</name>
    <dbReference type="NCBI Taxonomy" id="1803180"/>
    <lineage>
        <taxon>Bacteria</taxon>
        <taxon>Bacillati</taxon>
        <taxon>Actinomycetota</taxon>
        <taxon>Actinomycetes</taxon>
        <taxon>Kitasatosporales</taxon>
        <taxon>Streptomycetaceae</taxon>
        <taxon>Streptomyces</taxon>
    </lineage>
</organism>
<keyword evidence="3 6" id="KW-1133">Transmembrane helix</keyword>
<comment type="subcellular location">
    <subcellularLocation>
        <location evidence="1">Cell membrane</location>
        <topology evidence="1">Multi-pass membrane protein</topology>
    </subcellularLocation>
</comment>
<evidence type="ECO:0000256" key="1">
    <source>
        <dbReference type="ARBA" id="ARBA00004651"/>
    </source>
</evidence>
<feature type="transmembrane region" description="Helical" evidence="6">
    <location>
        <begin position="281"/>
        <end position="302"/>
    </location>
</feature>
<feature type="transmembrane region" description="Helical" evidence="6">
    <location>
        <begin position="202"/>
        <end position="224"/>
    </location>
</feature>
<dbReference type="Gene3D" id="1.20.1720.10">
    <property type="entry name" value="Multidrug resistance protein D"/>
    <property type="match status" value="1"/>
</dbReference>
<feature type="transmembrane region" description="Helical" evidence="6">
    <location>
        <begin position="59"/>
        <end position="82"/>
    </location>
</feature>
<dbReference type="SUPFAM" id="SSF103473">
    <property type="entry name" value="MFS general substrate transporter"/>
    <property type="match status" value="2"/>
</dbReference>
<evidence type="ECO:0000256" key="4">
    <source>
        <dbReference type="ARBA" id="ARBA00023136"/>
    </source>
</evidence>
<feature type="transmembrane region" description="Helical" evidence="6">
    <location>
        <begin position="411"/>
        <end position="432"/>
    </location>
</feature>
<dbReference type="InterPro" id="IPR020846">
    <property type="entry name" value="MFS_dom"/>
</dbReference>
<feature type="transmembrane region" description="Helical" evidence="6">
    <location>
        <begin position="88"/>
        <end position="108"/>
    </location>
</feature>
<proteinExistence type="predicted"/>
<evidence type="ECO:0000259" key="7">
    <source>
        <dbReference type="PROSITE" id="PS50850"/>
    </source>
</evidence>
<evidence type="ECO:0000256" key="5">
    <source>
        <dbReference type="ARBA" id="ARBA00023251"/>
    </source>
</evidence>
<feature type="transmembrane region" description="Helical" evidence="6">
    <location>
        <begin position="244"/>
        <end position="269"/>
    </location>
</feature>
<keyword evidence="9" id="KW-1185">Reference proteome</keyword>
<accession>A0A5N8VXP8</accession>
<dbReference type="EMBL" id="VJZE01000040">
    <property type="protein sequence ID" value="MPY40027.1"/>
    <property type="molecule type" value="Genomic_DNA"/>
</dbReference>
<evidence type="ECO:0000256" key="6">
    <source>
        <dbReference type="SAM" id="Phobius"/>
    </source>
</evidence>
<feature type="transmembrane region" description="Helical" evidence="6">
    <location>
        <begin position="144"/>
        <end position="164"/>
    </location>
</feature>
<dbReference type="PANTHER" id="PTHR42718">
    <property type="entry name" value="MAJOR FACILITATOR SUPERFAMILY MULTIDRUG TRANSPORTER MFSC"/>
    <property type="match status" value="1"/>
</dbReference>
<dbReference type="InterPro" id="IPR036259">
    <property type="entry name" value="MFS_trans_sf"/>
</dbReference>
<comment type="caution">
    <text evidence="8">The sequence shown here is derived from an EMBL/GenBank/DDBJ whole genome shotgun (WGS) entry which is preliminary data.</text>
</comment>
<dbReference type="PROSITE" id="PS50850">
    <property type="entry name" value="MFS"/>
    <property type="match status" value="1"/>
</dbReference>
<dbReference type="GO" id="GO:0022857">
    <property type="term" value="F:transmembrane transporter activity"/>
    <property type="evidence" value="ECO:0007669"/>
    <property type="project" value="InterPro"/>
</dbReference>